<dbReference type="SMART" id="SM00271">
    <property type="entry name" value="DnaJ"/>
    <property type="match status" value="1"/>
</dbReference>
<name>A0A8B6BG33_MYTGA</name>
<feature type="domain" description="J" evidence="2">
    <location>
        <begin position="36"/>
        <end position="101"/>
    </location>
</feature>
<dbReference type="EMBL" id="UYJE01000053">
    <property type="protein sequence ID" value="VDH89681.1"/>
    <property type="molecule type" value="Genomic_DNA"/>
</dbReference>
<dbReference type="PANTHER" id="PTHR44825">
    <property type="match status" value="1"/>
</dbReference>
<dbReference type="SUPFAM" id="SSF46565">
    <property type="entry name" value="Chaperone J-domain"/>
    <property type="match status" value="1"/>
</dbReference>
<protein>
    <submittedName>
        <fullName evidence="3">DnaJ homolog subfamily C member 4</fullName>
    </submittedName>
</protein>
<keyword evidence="1" id="KW-0472">Membrane</keyword>
<evidence type="ECO:0000313" key="4">
    <source>
        <dbReference type="Proteomes" id="UP000596742"/>
    </source>
</evidence>
<comment type="caution">
    <text evidence="3">The sequence shown here is derived from an EMBL/GenBank/DDBJ whole genome shotgun (WGS) entry which is preliminary data.</text>
</comment>
<keyword evidence="1" id="KW-0812">Transmembrane</keyword>
<evidence type="ECO:0000256" key="1">
    <source>
        <dbReference type="SAM" id="Phobius"/>
    </source>
</evidence>
<keyword evidence="1" id="KW-1133">Transmembrane helix</keyword>
<dbReference type="OrthoDB" id="552049at2759"/>
<dbReference type="AlphaFoldDB" id="A0A8B6BG33"/>
<gene>
    <name evidence="3" type="ORF">MGAL_10B041150</name>
</gene>
<organism evidence="3 4">
    <name type="scientific">Mytilus galloprovincialis</name>
    <name type="common">Mediterranean mussel</name>
    <dbReference type="NCBI Taxonomy" id="29158"/>
    <lineage>
        <taxon>Eukaryota</taxon>
        <taxon>Metazoa</taxon>
        <taxon>Spiralia</taxon>
        <taxon>Lophotrochozoa</taxon>
        <taxon>Mollusca</taxon>
        <taxon>Bivalvia</taxon>
        <taxon>Autobranchia</taxon>
        <taxon>Pteriomorphia</taxon>
        <taxon>Mytilida</taxon>
        <taxon>Mytiloidea</taxon>
        <taxon>Mytilidae</taxon>
        <taxon>Mytilinae</taxon>
        <taxon>Mytilus</taxon>
    </lineage>
</organism>
<evidence type="ECO:0000259" key="2">
    <source>
        <dbReference type="PROSITE" id="PS50076"/>
    </source>
</evidence>
<evidence type="ECO:0000313" key="3">
    <source>
        <dbReference type="EMBL" id="VDH89681.1"/>
    </source>
</evidence>
<sequence>MYRCLFQKHLEFQFLSLSCRNSKLFLLHPVRSISQTHYQVLGVKQTATDGEIKSAYKQLCKKLHPDVNKTDPKAHDKFTEVQNAYSTLSGKGTRYEYDQELRYGQTFGHAETDEDLLRRYRSTKHAEDSYYGNRSYGNSFYGNTPKGQTMSNDPVMRALRYISKNFLKIVAFGVMMNCSIILFSQRYVKNQLDEKDKRLHAEMQYLNQHFHNHGFQKAPKIYQHGKEESYKEANIEYIYDKPQRHKKEDFLYINKSYKEKLPGDR</sequence>
<dbReference type="InterPro" id="IPR001623">
    <property type="entry name" value="DnaJ_domain"/>
</dbReference>
<dbReference type="Proteomes" id="UP000596742">
    <property type="component" value="Unassembled WGS sequence"/>
</dbReference>
<dbReference type="InterPro" id="IPR036869">
    <property type="entry name" value="J_dom_sf"/>
</dbReference>
<dbReference type="Gene3D" id="1.10.287.110">
    <property type="entry name" value="DnaJ domain"/>
    <property type="match status" value="1"/>
</dbReference>
<dbReference type="PRINTS" id="PR00625">
    <property type="entry name" value="JDOMAIN"/>
</dbReference>
<dbReference type="InterPro" id="IPR052763">
    <property type="entry name" value="DnaJ_C4"/>
</dbReference>
<reference evidence="3" key="1">
    <citation type="submission" date="2018-11" db="EMBL/GenBank/DDBJ databases">
        <authorList>
            <person name="Alioto T."/>
            <person name="Alioto T."/>
        </authorList>
    </citation>
    <scope>NUCLEOTIDE SEQUENCE</scope>
</reference>
<dbReference type="PROSITE" id="PS50076">
    <property type="entry name" value="DNAJ_2"/>
    <property type="match status" value="1"/>
</dbReference>
<dbReference type="PANTHER" id="PTHR44825:SF1">
    <property type="entry name" value="DNAJ HOMOLOG SUBFAMILY C MEMBER 4"/>
    <property type="match status" value="1"/>
</dbReference>
<dbReference type="Pfam" id="PF00226">
    <property type="entry name" value="DnaJ"/>
    <property type="match status" value="1"/>
</dbReference>
<feature type="transmembrane region" description="Helical" evidence="1">
    <location>
        <begin position="166"/>
        <end position="188"/>
    </location>
</feature>
<accession>A0A8B6BG33</accession>
<proteinExistence type="predicted"/>
<keyword evidence="4" id="KW-1185">Reference proteome</keyword>
<dbReference type="CDD" id="cd06257">
    <property type="entry name" value="DnaJ"/>
    <property type="match status" value="1"/>
</dbReference>